<dbReference type="GO" id="GO:0000155">
    <property type="term" value="F:phosphorelay sensor kinase activity"/>
    <property type="evidence" value="ECO:0007669"/>
    <property type="project" value="InterPro"/>
</dbReference>
<keyword evidence="11" id="KW-1185">Reference proteome</keyword>
<feature type="domain" description="Histidine kinase" evidence="9">
    <location>
        <begin position="221"/>
        <end position="430"/>
    </location>
</feature>
<comment type="catalytic activity">
    <reaction evidence="1">
        <text>ATP + protein L-histidine = ADP + protein N-phospho-L-histidine.</text>
        <dbReference type="EC" id="2.7.13.3"/>
    </reaction>
</comment>
<evidence type="ECO:0000256" key="5">
    <source>
        <dbReference type="ARBA" id="ARBA00022777"/>
    </source>
</evidence>
<dbReference type="PRINTS" id="PR00344">
    <property type="entry name" value="BCTRLSENSOR"/>
</dbReference>
<dbReference type="SUPFAM" id="SSF55874">
    <property type="entry name" value="ATPase domain of HSP90 chaperone/DNA topoisomerase II/histidine kinase"/>
    <property type="match status" value="1"/>
</dbReference>
<evidence type="ECO:0000313" key="11">
    <source>
        <dbReference type="Proteomes" id="UP000317648"/>
    </source>
</evidence>
<dbReference type="InterPro" id="IPR036097">
    <property type="entry name" value="HisK_dim/P_sf"/>
</dbReference>
<keyword evidence="4" id="KW-0547">Nucleotide-binding</keyword>
<dbReference type="InterPro" id="IPR050980">
    <property type="entry name" value="2C_sensor_his_kinase"/>
</dbReference>
<keyword evidence="8" id="KW-0472">Membrane</keyword>
<proteinExistence type="predicted"/>
<dbReference type="SUPFAM" id="SSF47384">
    <property type="entry name" value="Homodimeric domain of signal transducing histidine kinase"/>
    <property type="match status" value="1"/>
</dbReference>
<reference evidence="10 11" key="1">
    <citation type="submission" date="2019-02" db="EMBL/GenBank/DDBJ databases">
        <title>Deep-cultivation of Planctomycetes and their phenomic and genomic characterization uncovers novel biology.</title>
        <authorList>
            <person name="Wiegand S."/>
            <person name="Jogler M."/>
            <person name="Boedeker C."/>
            <person name="Pinto D."/>
            <person name="Vollmers J."/>
            <person name="Rivas-Marin E."/>
            <person name="Kohn T."/>
            <person name="Peeters S.H."/>
            <person name="Heuer A."/>
            <person name="Rast P."/>
            <person name="Oberbeckmann S."/>
            <person name="Bunk B."/>
            <person name="Jeske O."/>
            <person name="Meyerdierks A."/>
            <person name="Storesund J.E."/>
            <person name="Kallscheuer N."/>
            <person name="Luecker S."/>
            <person name="Lage O.M."/>
            <person name="Pohl T."/>
            <person name="Merkel B.J."/>
            <person name="Hornburger P."/>
            <person name="Mueller R.-W."/>
            <person name="Bruemmer F."/>
            <person name="Labrenz M."/>
            <person name="Spormann A.M."/>
            <person name="Op den Camp H."/>
            <person name="Overmann J."/>
            <person name="Amann R."/>
            <person name="Jetten M.S.M."/>
            <person name="Mascher T."/>
            <person name="Medema M.H."/>
            <person name="Devos D.P."/>
            <person name="Kaster A.-K."/>
            <person name="Ovreas L."/>
            <person name="Rohde M."/>
            <person name="Galperin M.Y."/>
            <person name="Jogler C."/>
        </authorList>
    </citation>
    <scope>NUCLEOTIDE SEQUENCE [LARGE SCALE GENOMIC DNA]</scope>
    <source>
        <strain evidence="10 11">Pla85_3_4</strain>
    </source>
</reference>
<keyword evidence="8" id="KW-0812">Transmembrane</keyword>
<organism evidence="10 11">
    <name type="scientific">Lignipirellula cremea</name>
    <dbReference type="NCBI Taxonomy" id="2528010"/>
    <lineage>
        <taxon>Bacteria</taxon>
        <taxon>Pseudomonadati</taxon>
        <taxon>Planctomycetota</taxon>
        <taxon>Planctomycetia</taxon>
        <taxon>Pirellulales</taxon>
        <taxon>Pirellulaceae</taxon>
        <taxon>Lignipirellula</taxon>
    </lineage>
</organism>
<feature type="coiled-coil region" evidence="7">
    <location>
        <begin position="185"/>
        <end position="212"/>
    </location>
</feature>
<gene>
    <name evidence="10" type="primary">regB</name>
    <name evidence="10" type="ORF">Pla8534_31160</name>
</gene>
<evidence type="ECO:0000256" key="4">
    <source>
        <dbReference type="ARBA" id="ARBA00022741"/>
    </source>
</evidence>
<dbReference type="EC" id="2.7.13.3" evidence="2"/>
<dbReference type="PANTHER" id="PTHR44936">
    <property type="entry name" value="SENSOR PROTEIN CREC"/>
    <property type="match status" value="1"/>
</dbReference>
<keyword evidence="7" id="KW-0175">Coiled coil</keyword>
<keyword evidence="5 10" id="KW-0418">Kinase</keyword>
<dbReference type="GO" id="GO:0005524">
    <property type="term" value="F:ATP binding"/>
    <property type="evidence" value="ECO:0007669"/>
    <property type="project" value="UniProtKB-KW"/>
</dbReference>
<accession>A0A518DTY4</accession>
<evidence type="ECO:0000256" key="3">
    <source>
        <dbReference type="ARBA" id="ARBA00022679"/>
    </source>
</evidence>
<evidence type="ECO:0000256" key="8">
    <source>
        <dbReference type="SAM" id="Phobius"/>
    </source>
</evidence>
<evidence type="ECO:0000256" key="7">
    <source>
        <dbReference type="SAM" id="Coils"/>
    </source>
</evidence>
<dbReference type="GO" id="GO:0005886">
    <property type="term" value="C:plasma membrane"/>
    <property type="evidence" value="ECO:0007669"/>
    <property type="project" value="TreeGrafter"/>
</dbReference>
<feature type="transmembrane region" description="Helical" evidence="8">
    <location>
        <begin position="46"/>
        <end position="67"/>
    </location>
</feature>
<protein>
    <recommendedName>
        <fullName evidence="2">histidine kinase</fullName>
        <ecNumber evidence="2">2.7.13.3</ecNumber>
    </recommendedName>
</protein>
<evidence type="ECO:0000256" key="2">
    <source>
        <dbReference type="ARBA" id="ARBA00012438"/>
    </source>
</evidence>
<sequence>MHADVNRNAAVSLNAAWLVRLRWLAAAGQLATVLLALGAYQIQLPLAPLLGVVGFTAITNLALAWWLRHRQGVVAGPETPHPALLAAVMAVDLASLTMLLYFTGGVTNPFAVFFLVNLALAAVVLPRPWAWSLTAGAVICFAMILVVHRPVPELEQRSNGQHMSLWEQGMLAAFFGCATVTTYFITRLTKELRRRENELRIAEQQRARSERLEALATLAAGAGHELASPLSTIAVVAKELSRHLVDADAPASVREDVELIRSELDHCRNILHRMAGNAGQMMGEEVSHLTIGEFLDDVLSGLRRPGLIDLQVSDEDRLRPIQLPLQSMAQSLRGVLQNALDASAPEATVQLRVVPEGEDWLFETRDQGSGMTPETLARAGEPFFTTKDTGQGMGMGLFLARSVVERLGGSLEIESTPGNGAVVSIHLPAF</sequence>
<dbReference type="InterPro" id="IPR003594">
    <property type="entry name" value="HATPase_dom"/>
</dbReference>
<dbReference type="InterPro" id="IPR036890">
    <property type="entry name" value="HATPase_C_sf"/>
</dbReference>
<dbReference type="OrthoDB" id="9785252at2"/>
<dbReference type="InterPro" id="IPR005467">
    <property type="entry name" value="His_kinase_dom"/>
</dbReference>
<dbReference type="AlphaFoldDB" id="A0A518DTY4"/>
<keyword evidence="3 10" id="KW-0808">Transferase</keyword>
<evidence type="ECO:0000313" key="10">
    <source>
        <dbReference type="EMBL" id="QDU95301.1"/>
    </source>
</evidence>
<evidence type="ECO:0000256" key="1">
    <source>
        <dbReference type="ARBA" id="ARBA00000085"/>
    </source>
</evidence>
<dbReference type="SMART" id="SM00387">
    <property type="entry name" value="HATPase_c"/>
    <property type="match status" value="1"/>
</dbReference>
<dbReference type="EMBL" id="CP036433">
    <property type="protein sequence ID" value="QDU95301.1"/>
    <property type="molecule type" value="Genomic_DNA"/>
</dbReference>
<dbReference type="Proteomes" id="UP000317648">
    <property type="component" value="Chromosome"/>
</dbReference>
<dbReference type="Gene3D" id="1.10.287.130">
    <property type="match status" value="1"/>
</dbReference>
<dbReference type="Pfam" id="PF02518">
    <property type="entry name" value="HATPase_c"/>
    <property type="match status" value="1"/>
</dbReference>
<dbReference type="Pfam" id="PF25323">
    <property type="entry name" value="6TM_PilS"/>
    <property type="match status" value="1"/>
</dbReference>
<dbReference type="RefSeq" id="WP_145054058.1">
    <property type="nucleotide sequence ID" value="NZ_CP036433.1"/>
</dbReference>
<dbReference type="PROSITE" id="PS50109">
    <property type="entry name" value="HIS_KIN"/>
    <property type="match status" value="1"/>
</dbReference>
<evidence type="ECO:0000256" key="6">
    <source>
        <dbReference type="ARBA" id="ARBA00022840"/>
    </source>
</evidence>
<keyword evidence="6" id="KW-0067">ATP-binding</keyword>
<dbReference type="InterPro" id="IPR004358">
    <property type="entry name" value="Sig_transdc_His_kin-like_C"/>
</dbReference>
<name>A0A518DTY4_9BACT</name>
<dbReference type="PANTHER" id="PTHR44936:SF10">
    <property type="entry name" value="SENSOR PROTEIN RSTB"/>
    <property type="match status" value="1"/>
</dbReference>
<keyword evidence="8" id="KW-1133">Transmembrane helix</keyword>
<dbReference type="KEGG" id="lcre:Pla8534_31160"/>
<feature type="transmembrane region" description="Helical" evidence="8">
    <location>
        <begin position="168"/>
        <end position="186"/>
    </location>
</feature>
<feature type="transmembrane region" description="Helical" evidence="8">
    <location>
        <begin position="21"/>
        <end position="40"/>
    </location>
</feature>
<evidence type="ECO:0000259" key="9">
    <source>
        <dbReference type="PROSITE" id="PS50109"/>
    </source>
</evidence>
<dbReference type="Gene3D" id="3.30.565.10">
    <property type="entry name" value="Histidine kinase-like ATPase, C-terminal domain"/>
    <property type="match status" value="1"/>
</dbReference>
<feature type="transmembrane region" description="Helical" evidence="8">
    <location>
        <begin position="130"/>
        <end position="148"/>
    </location>
</feature>